<keyword evidence="3" id="KW-1185">Reference proteome</keyword>
<dbReference type="GeneID" id="27334066"/>
<evidence type="ECO:0000313" key="2">
    <source>
        <dbReference type="EMBL" id="KIW14202.1"/>
    </source>
</evidence>
<organism evidence="2 3">
    <name type="scientific">Exophiala spinifera</name>
    <dbReference type="NCBI Taxonomy" id="91928"/>
    <lineage>
        <taxon>Eukaryota</taxon>
        <taxon>Fungi</taxon>
        <taxon>Dikarya</taxon>
        <taxon>Ascomycota</taxon>
        <taxon>Pezizomycotina</taxon>
        <taxon>Eurotiomycetes</taxon>
        <taxon>Chaetothyriomycetidae</taxon>
        <taxon>Chaetothyriales</taxon>
        <taxon>Herpotrichiellaceae</taxon>
        <taxon>Exophiala</taxon>
    </lineage>
</organism>
<sequence>MSGTYSSSGLSDKYAVTGEAAQHVYPEVATHNPPGIPKSALPQAIISEPQHDQYQYQHQNGYVPPEAVAEPSPPLGKRNPWGLSPLTFGLLVATITALVVGGAVGGGVAGAMSGQDSDSNSESNAALQRVSVPTATITITASADGGTGSVTGTSSTSTPSPSSLQNYVVAEPYFVGSLEYPDCNTDTQVITTSKYSRLFTLYCGIDMGSSTPDDTNPDLTVADYVALFAYTVTDCLYACSNMVYFADRWGQDSQHSCKGVTWNGAMAASNTSDFANCWLKNGTHTQEVRQCNTCVSAALST</sequence>
<dbReference type="OrthoDB" id="5358884at2759"/>
<evidence type="ECO:0008006" key="4">
    <source>
        <dbReference type="Google" id="ProtNLM"/>
    </source>
</evidence>
<reference evidence="2 3" key="1">
    <citation type="submission" date="2015-01" db="EMBL/GenBank/DDBJ databases">
        <title>The Genome Sequence of Exophiala spinifera CBS89968.</title>
        <authorList>
            <consortium name="The Broad Institute Genomics Platform"/>
            <person name="Cuomo C."/>
            <person name="de Hoog S."/>
            <person name="Gorbushina A."/>
            <person name="Stielow B."/>
            <person name="Teixiera M."/>
            <person name="Abouelleil A."/>
            <person name="Chapman S.B."/>
            <person name="Priest M."/>
            <person name="Young S.K."/>
            <person name="Wortman J."/>
            <person name="Nusbaum C."/>
            <person name="Birren B."/>
        </authorList>
    </citation>
    <scope>NUCLEOTIDE SEQUENCE [LARGE SCALE GENOMIC DNA]</scope>
    <source>
        <strain evidence="2 3">CBS 89968</strain>
    </source>
</reference>
<dbReference type="STRING" id="91928.A0A0D1ZMZ2"/>
<name>A0A0D1ZMZ2_9EURO</name>
<dbReference type="AlphaFoldDB" id="A0A0D1ZMZ2"/>
<dbReference type="EMBL" id="KN847496">
    <property type="protein sequence ID" value="KIW14202.1"/>
    <property type="molecule type" value="Genomic_DNA"/>
</dbReference>
<dbReference type="VEuPathDB" id="FungiDB:PV08_06983"/>
<dbReference type="Proteomes" id="UP000053328">
    <property type="component" value="Unassembled WGS sequence"/>
</dbReference>
<accession>A0A0D1ZMZ2</accession>
<keyword evidence="1" id="KW-1133">Transmembrane helix</keyword>
<dbReference type="HOGENOM" id="CLU_897136_0_0_1"/>
<gene>
    <name evidence="2" type="ORF">PV08_06983</name>
</gene>
<evidence type="ECO:0000313" key="3">
    <source>
        <dbReference type="Proteomes" id="UP000053328"/>
    </source>
</evidence>
<proteinExistence type="predicted"/>
<keyword evidence="1" id="KW-0812">Transmembrane</keyword>
<feature type="transmembrane region" description="Helical" evidence="1">
    <location>
        <begin position="86"/>
        <end position="112"/>
    </location>
</feature>
<keyword evidence="1" id="KW-0472">Membrane</keyword>
<dbReference type="RefSeq" id="XP_016234418.1">
    <property type="nucleotide sequence ID" value="XM_016381316.1"/>
</dbReference>
<evidence type="ECO:0000256" key="1">
    <source>
        <dbReference type="SAM" id="Phobius"/>
    </source>
</evidence>
<protein>
    <recommendedName>
        <fullName evidence="4">Apple domain-containing protein</fullName>
    </recommendedName>
</protein>